<dbReference type="SUPFAM" id="SSF88697">
    <property type="entry name" value="PUA domain-like"/>
    <property type="match status" value="1"/>
</dbReference>
<proteinExistence type="predicted"/>
<dbReference type="Pfam" id="PF12961">
    <property type="entry name" value="DUF3850"/>
    <property type="match status" value="1"/>
</dbReference>
<dbReference type="EMBL" id="BK015646">
    <property type="protein sequence ID" value="DAE17822.1"/>
    <property type="molecule type" value="Genomic_DNA"/>
</dbReference>
<dbReference type="InterPro" id="IPR039440">
    <property type="entry name" value="DUF3850"/>
</dbReference>
<dbReference type="Gene3D" id="2.30.130.30">
    <property type="entry name" value="Hypothetical protein"/>
    <property type="match status" value="1"/>
</dbReference>
<dbReference type="InterPro" id="IPR015947">
    <property type="entry name" value="PUA-like_sf"/>
</dbReference>
<evidence type="ECO:0000259" key="1">
    <source>
        <dbReference type="Pfam" id="PF12961"/>
    </source>
</evidence>
<evidence type="ECO:0000313" key="2">
    <source>
        <dbReference type="EMBL" id="DAE17822.1"/>
    </source>
</evidence>
<organism evidence="2">
    <name type="scientific">Siphoviridae sp. ctoOf8</name>
    <dbReference type="NCBI Taxonomy" id="2825668"/>
    <lineage>
        <taxon>Viruses</taxon>
        <taxon>Duplodnaviria</taxon>
        <taxon>Heunggongvirae</taxon>
        <taxon>Uroviricota</taxon>
        <taxon>Caudoviricetes</taxon>
    </lineage>
</organism>
<name>A0A8S5QEW0_9CAUD</name>
<reference evidence="2" key="1">
    <citation type="journal article" date="2021" name="Proc. Natl. Acad. Sci. U.S.A.">
        <title>A Catalog of Tens of Thousands of Viruses from Human Metagenomes Reveals Hidden Associations with Chronic Diseases.</title>
        <authorList>
            <person name="Tisza M.J."/>
            <person name="Buck C.B."/>
        </authorList>
    </citation>
    <scope>NUCLEOTIDE SEQUENCE</scope>
    <source>
        <strain evidence="2">CtoOf8</strain>
    </source>
</reference>
<protein>
    <submittedName>
        <fullName evidence="2">Activating signal cointegrator</fullName>
    </submittedName>
</protein>
<sequence>MLHELKTYPKYFQETIEGNKLFEIRKNDRNFQVGDVLLLKEWDNIKYTGREVGAMVRYILDDKFIGLAEGYVALGLQILT</sequence>
<feature type="domain" description="DUF3850" evidence="1">
    <location>
        <begin position="3"/>
        <end position="76"/>
    </location>
</feature>
<accession>A0A8S5QEW0</accession>